<accession>A0A7D9N8U7</accession>
<dbReference type="InterPro" id="IPR003439">
    <property type="entry name" value="ABC_transporter-like_ATP-bd"/>
</dbReference>
<keyword evidence="4" id="KW-0067">ATP-binding</keyword>
<dbReference type="SUPFAM" id="SSF52540">
    <property type="entry name" value="P-loop containing nucleoside triphosphate hydrolases"/>
    <property type="match status" value="1"/>
</dbReference>
<dbReference type="EMBL" id="CP006811">
    <property type="protein sequence ID" value="AHA98197.1"/>
    <property type="molecule type" value="Genomic_DNA"/>
</dbReference>
<dbReference type="RefSeq" id="WP_023600101.1">
    <property type="nucleotide sequence ID" value="NC_022909.1"/>
</dbReference>
<dbReference type="CDD" id="cd03230">
    <property type="entry name" value="ABC_DR_subfamily_A"/>
    <property type="match status" value="1"/>
</dbReference>
<evidence type="ECO:0000256" key="4">
    <source>
        <dbReference type="ARBA" id="ARBA00022840"/>
    </source>
</evidence>
<dbReference type="AlphaFoldDB" id="A0A7D9N8U7"/>
<sequence length="320" mass="35887">MLLKVKNLSKSFNTRKKKITAVDNLSFEIPEGKITAFLGFNGAGKTTSLKAILNLLVPDKGEIYFDDKLLKDDFTPLLKQTGVVLESARNIFFALTPIENFAYWGGQRGLDKQTARRNGLELLEKFNLSSKKDTVIFKLSRGMQQIIAICCALIARPKFLILDEPTLGLDIEAVKTMEKILQVLASENVTILLTTHELAFAQKVADQILLIKKGRLIYSGTKNECLAKFNQEKIFTVKFLHPLSDKQEIGLKTISKVVLLADKTYEVTLFDKKSQGQLLQRLAQLELVDIKTKSKSLNDVVDFYMKEGNSYDDTQSGISA</sequence>
<dbReference type="GO" id="GO:0016887">
    <property type="term" value="F:ATP hydrolysis activity"/>
    <property type="evidence" value="ECO:0007669"/>
    <property type="project" value="InterPro"/>
</dbReference>
<dbReference type="InterPro" id="IPR027417">
    <property type="entry name" value="P-loop_NTPase"/>
</dbReference>
<dbReference type="Gene3D" id="3.40.50.300">
    <property type="entry name" value="P-loop containing nucleotide triphosphate hydrolases"/>
    <property type="match status" value="1"/>
</dbReference>
<protein>
    <submittedName>
        <fullName evidence="6">ABC transporter ATPase</fullName>
    </submittedName>
</protein>
<keyword evidence="3" id="KW-0547">Nucleotide-binding</keyword>
<evidence type="ECO:0000313" key="7">
    <source>
        <dbReference type="Proteomes" id="UP000018522"/>
    </source>
</evidence>
<evidence type="ECO:0000256" key="2">
    <source>
        <dbReference type="ARBA" id="ARBA00022448"/>
    </source>
</evidence>
<evidence type="ECO:0000256" key="3">
    <source>
        <dbReference type="ARBA" id="ARBA00022741"/>
    </source>
</evidence>
<feature type="domain" description="ABC transporter" evidence="5">
    <location>
        <begin position="3"/>
        <end position="238"/>
    </location>
</feature>
<evidence type="ECO:0000259" key="5">
    <source>
        <dbReference type="PROSITE" id="PS50893"/>
    </source>
</evidence>
<comment type="similarity">
    <text evidence="1">Belongs to the ABC transporter superfamily.</text>
</comment>
<proteinExistence type="inferred from homology"/>
<dbReference type="InterPro" id="IPR003593">
    <property type="entry name" value="AAA+_ATPase"/>
</dbReference>
<evidence type="ECO:0000313" key="6">
    <source>
        <dbReference type="EMBL" id="AHA98197.1"/>
    </source>
</evidence>
<dbReference type="PANTHER" id="PTHR42711:SF5">
    <property type="entry name" value="ABC TRANSPORTER ATP-BINDING PROTEIN NATA"/>
    <property type="match status" value="1"/>
</dbReference>
<gene>
    <name evidence="6" type="ORF">T285_06985</name>
</gene>
<dbReference type="SMART" id="SM00382">
    <property type="entry name" value="AAA"/>
    <property type="match status" value="1"/>
</dbReference>
<dbReference type="PROSITE" id="PS50893">
    <property type="entry name" value="ABC_TRANSPORTER_2"/>
    <property type="match status" value="1"/>
</dbReference>
<dbReference type="Proteomes" id="UP000018522">
    <property type="component" value="Chromosome"/>
</dbReference>
<reference evidence="6 7" key="1">
    <citation type="journal article" date="2014" name="Genome Announc.">
        <title>Complete Genome Sequences of Lactobacillus johnsonii Strain N6.2 and Lactobacillus reuteri Strain TD1.</title>
        <authorList>
            <person name="Leonard M.T."/>
            <person name="Valladares R.B."/>
            <person name="Ardissone A."/>
            <person name="Gonzalez C.F."/>
            <person name="Lorca G.L."/>
            <person name="Triplett E.W."/>
        </authorList>
    </citation>
    <scope>NUCLEOTIDE SEQUENCE [LARGE SCALE GENOMIC DNA]</scope>
    <source>
        <strain evidence="6 7">N6.2</strain>
    </source>
</reference>
<dbReference type="PANTHER" id="PTHR42711">
    <property type="entry name" value="ABC TRANSPORTER ATP-BINDING PROTEIN"/>
    <property type="match status" value="1"/>
</dbReference>
<name>A0A7D9N8U7_LACJH</name>
<dbReference type="KEGG" id="ljn:T285_06985"/>
<organism evidence="6 7">
    <name type="scientific">Lactobacillus johnsonii N6.2</name>
    <dbReference type="NCBI Taxonomy" id="1408186"/>
    <lineage>
        <taxon>Bacteria</taxon>
        <taxon>Bacillati</taxon>
        <taxon>Bacillota</taxon>
        <taxon>Bacilli</taxon>
        <taxon>Lactobacillales</taxon>
        <taxon>Lactobacillaceae</taxon>
        <taxon>Lactobacillus</taxon>
    </lineage>
</organism>
<evidence type="ECO:0000256" key="1">
    <source>
        <dbReference type="ARBA" id="ARBA00005417"/>
    </source>
</evidence>
<dbReference type="GO" id="GO:0005524">
    <property type="term" value="F:ATP binding"/>
    <property type="evidence" value="ECO:0007669"/>
    <property type="project" value="UniProtKB-KW"/>
</dbReference>
<dbReference type="Pfam" id="PF00005">
    <property type="entry name" value="ABC_tran"/>
    <property type="match status" value="1"/>
</dbReference>
<dbReference type="InterPro" id="IPR050763">
    <property type="entry name" value="ABC_transporter_ATP-binding"/>
</dbReference>
<keyword evidence="2" id="KW-0813">Transport</keyword>